<dbReference type="Gene3D" id="1.10.10.60">
    <property type="entry name" value="Homeodomain-like"/>
    <property type="match status" value="1"/>
</dbReference>
<keyword evidence="6" id="KW-1185">Reference proteome</keyword>
<gene>
    <name evidence="5" type="ordered locus">Mpe_A2651</name>
</gene>
<accession>A2SJ66</accession>
<evidence type="ECO:0000313" key="5">
    <source>
        <dbReference type="EMBL" id="ABM95605.1"/>
    </source>
</evidence>
<dbReference type="STRING" id="420662.Mpe_A2651"/>
<proteinExistence type="predicted"/>
<dbReference type="InterPro" id="IPR009057">
    <property type="entry name" value="Homeodomain-like_sf"/>
</dbReference>
<dbReference type="eggNOG" id="COG2207">
    <property type="taxonomic scope" value="Bacteria"/>
</dbReference>
<dbReference type="KEGG" id="mpt:Mpe_A2651"/>
<evidence type="ECO:0000313" key="6">
    <source>
        <dbReference type="Proteomes" id="UP000000366"/>
    </source>
</evidence>
<dbReference type="PANTHER" id="PTHR46796">
    <property type="entry name" value="HTH-TYPE TRANSCRIPTIONAL ACTIVATOR RHAS-RELATED"/>
    <property type="match status" value="1"/>
</dbReference>
<keyword evidence="3" id="KW-0804">Transcription</keyword>
<organism evidence="5 6">
    <name type="scientific">Methylibium petroleiphilum (strain ATCC BAA-1232 / LMG 22953 / PM1)</name>
    <dbReference type="NCBI Taxonomy" id="420662"/>
    <lineage>
        <taxon>Bacteria</taxon>
        <taxon>Pseudomonadati</taxon>
        <taxon>Pseudomonadota</taxon>
        <taxon>Betaproteobacteria</taxon>
        <taxon>Burkholderiales</taxon>
        <taxon>Sphaerotilaceae</taxon>
        <taxon>Methylibium</taxon>
    </lineage>
</organism>
<dbReference type="HOGENOM" id="CLU_047930_2_0_4"/>
<dbReference type="InterPro" id="IPR050204">
    <property type="entry name" value="AraC_XylS_family_regulators"/>
</dbReference>
<evidence type="ECO:0000256" key="1">
    <source>
        <dbReference type="ARBA" id="ARBA00023015"/>
    </source>
</evidence>
<reference evidence="5 6" key="1">
    <citation type="journal article" date="2007" name="J. Bacteriol.">
        <title>Whole-genome analysis of the methyl tert-butyl ether-degrading beta-proteobacterium Methylibium petroleiphilum PM1.</title>
        <authorList>
            <person name="Kane S.R."/>
            <person name="Chakicherla A.Y."/>
            <person name="Chain P.S.G."/>
            <person name="Schmidt R."/>
            <person name="Shin M.W."/>
            <person name="Legler T.C."/>
            <person name="Scow K.M."/>
            <person name="Larimer F.W."/>
            <person name="Lucas S.M."/>
            <person name="Richardson P.M."/>
            <person name="Hristova K.R."/>
        </authorList>
    </citation>
    <scope>NUCLEOTIDE SEQUENCE [LARGE SCALE GENOMIC DNA]</scope>
    <source>
        <strain evidence="6">ATCC BAA-1232 / LMG 22953 / PM1</strain>
    </source>
</reference>
<protein>
    <submittedName>
        <fullName evidence="5">Transcriptional regulator, AraC family</fullName>
    </submittedName>
</protein>
<evidence type="ECO:0000256" key="2">
    <source>
        <dbReference type="ARBA" id="ARBA00023125"/>
    </source>
</evidence>
<dbReference type="PANTHER" id="PTHR46796:SF12">
    <property type="entry name" value="HTH-TYPE DNA-BINDING TRANSCRIPTIONAL ACTIVATOR EUTR"/>
    <property type="match status" value="1"/>
</dbReference>
<keyword evidence="1" id="KW-0805">Transcription regulation</keyword>
<keyword evidence="2" id="KW-0238">DNA-binding</keyword>
<evidence type="ECO:0000259" key="4">
    <source>
        <dbReference type="PROSITE" id="PS01124"/>
    </source>
</evidence>
<dbReference type="Proteomes" id="UP000000366">
    <property type="component" value="Chromosome"/>
</dbReference>
<sequence length="318" mass="34850">MLDHQSADVDDQAQALSGWQQRYEQLGCGRFRGSARQVVMAGGTVLRESTNRQLREQIRPPSDCLVLAIPLSVAPGSVFAGRPLDGDALMVISGHEEYELVAAGELDLLALSVDRRRLGGMLAPEEIEWLARAERQRRWALAPDTAGAVRSQLLAVCSAAGRCAPGAVIDIENEPALIGATLAHTVALAMSDGGADRGAVGIPRRADSRLRVVKRAIEFIRANLQEDIGIPEICAAACASRRSLQYCFEEFLHTTPQAYLRALRLNEARRRLKQPGDQPITLLACAMGFSSASHFTRHYKLMFNELPSQTQRRRTRDA</sequence>
<name>A2SJ66_METPP</name>
<dbReference type="AlphaFoldDB" id="A2SJ66"/>
<dbReference type="GO" id="GO:0043565">
    <property type="term" value="F:sequence-specific DNA binding"/>
    <property type="evidence" value="ECO:0007669"/>
    <property type="project" value="InterPro"/>
</dbReference>
<dbReference type="Pfam" id="PF12833">
    <property type="entry name" value="HTH_18"/>
    <property type="match status" value="1"/>
</dbReference>
<dbReference type="SUPFAM" id="SSF46689">
    <property type="entry name" value="Homeodomain-like"/>
    <property type="match status" value="2"/>
</dbReference>
<dbReference type="SMART" id="SM00342">
    <property type="entry name" value="HTH_ARAC"/>
    <property type="match status" value="1"/>
</dbReference>
<feature type="domain" description="HTH araC/xylS-type" evidence="4">
    <location>
        <begin position="214"/>
        <end position="313"/>
    </location>
</feature>
<evidence type="ECO:0000256" key="3">
    <source>
        <dbReference type="ARBA" id="ARBA00023163"/>
    </source>
</evidence>
<dbReference type="PROSITE" id="PS01124">
    <property type="entry name" value="HTH_ARAC_FAMILY_2"/>
    <property type="match status" value="1"/>
</dbReference>
<dbReference type="InterPro" id="IPR018060">
    <property type="entry name" value="HTH_AraC"/>
</dbReference>
<dbReference type="GO" id="GO:0003700">
    <property type="term" value="F:DNA-binding transcription factor activity"/>
    <property type="evidence" value="ECO:0007669"/>
    <property type="project" value="InterPro"/>
</dbReference>
<dbReference type="EMBL" id="CP000555">
    <property type="protein sequence ID" value="ABM95605.1"/>
    <property type="molecule type" value="Genomic_DNA"/>
</dbReference>